<name>A0A828UA08_ECOLX</name>
<gene>
    <name evidence="1" type="ORF">ECDEC2D_1608</name>
</gene>
<evidence type="ECO:0000313" key="2">
    <source>
        <dbReference type="Proteomes" id="UP000005272"/>
    </source>
</evidence>
<reference evidence="1 2" key="1">
    <citation type="journal article" date="2012" name="J. Bacteriol.">
        <title>Draft Genome Sequences of the Diarrheagenic Escherichia coli Collection.</title>
        <authorList>
            <person name="Hazen T.H."/>
            <person name="Sahl J.W."/>
            <person name="Redman J.C."/>
            <person name="Morris C.R."/>
            <person name="Daugherty S.C."/>
            <person name="Chibucos M.C."/>
            <person name="Sengamalay N.A."/>
            <person name="Fraser-Liggett C.M."/>
            <person name="Steinsland H."/>
            <person name="Whittam T.S."/>
            <person name="Whittam B."/>
            <person name="Manning S.D."/>
            <person name="Rasko D.A."/>
        </authorList>
    </citation>
    <scope>NUCLEOTIDE SEQUENCE [LARGE SCALE GENOMIC DNA]</scope>
    <source>
        <strain evidence="1 2">DEC2D</strain>
    </source>
</reference>
<protein>
    <submittedName>
        <fullName evidence="1">Putative transposase</fullName>
    </submittedName>
</protein>
<sequence>MMNMVGNMLDQAFKKLNPHEHPVLHSDQGWQYRMRSP</sequence>
<proteinExistence type="predicted"/>
<comment type="caution">
    <text evidence="1">The sequence shown here is derived from an EMBL/GenBank/DDBJ whole genome shotgun (WGS) entry which is preliminary data.</text>
</comment>
<organism evidence="1 2">
    <name type="scientific">Escherichia coli DEC2D</name>
    <dbReference type="NCBI Taxonomy" id="868141"/>
    <lineage>
        <taxon>Bacteria</taxon>
        <taxon>Pseudomonadati</taxon>
        <taxon>Pseudomonadota</taxon>
        <taxon>Gammaproteobacteria</taxon>
        <taxon>Enterobacterales</taxon>
        <taxon>Enterobacteriaceae</taxon>
        <taxon>Escherichia</taxon>
    </lineage>
</organism>
<accession>A0A828UA08</accession>
<dbReference type="AlphaFoldDB" id="A0A828UA08"/>
<dbReference type="EMBL" id="AIFC01000017">
    <property type="protein sequence ID" value="EHU46688.1"/>
    <property type="molecule type" value="Genomic_DNA"/>
</dbReference>
<evidence type="ECO:0000313" key="1">
    <source>
        <dbReference type="EMBL" id="EHU46688.1"/>
    </source>
</evidence>
<dbReference type="Proteomes" id="UP000005272">
    <property type="component" value="Unassembled WGS sequence"/>
</dbReference>